<dbReference type="EMBL" id="LDEV01003574">
    <property type="protein sequence ID" value="KLJ05647.1"/>
    <property type="molecule type" value="Genomic_DNA"/>
</dbReference>
<evidence type="ECO:0000313" key="1">
    <source>
        <dbReference type="EMBL" id="KLJ05647.1"/>
    </source>
</evidence>
<sequence>MPRTHNLRLAEIFGDVVVIRMEPSPDSGLWKLVRMKEKTKRKSGLRSVVFLDDGDVTGLQSDALVEATVISKIQFPARSRPQQHDRKSRCLEDENIWQTDNQNRSKNLLESTIFVNGISALPKQKHLLKFENISKYE</sequence>
<name>A0A0H1B3R2_9EURO</name>
<keyword evidence="2" id="KW-1185">Reference proteome</keyword>
<accession>A0A0H1B3R2</accession>
<proteinExistence type="predicted"/>
<evidence type="ECO:0008006" key="3">
    <source>
        <dbReference type="Google" id="ProtNLM"/>
    </source>
</evidence>
<organism evidence="1 2">
    <name type="scientific">Blastomyces silverae</name>
    <dbReference type="NCBI Taxonomy" id="2060906"/>
    <lineage>
        <taxon>Eukaryota</taxon>
        <taxon>Fungi</taxon>
        <taxon>Dikarya</taxon>
        <taxon>Ascomycota</taxon>
        <taxon>Pezizomycotina</taxon>
        <taxon>Eurotiomycetes</taxon>
        <taxon>Eurotiomycetidae</taxon>
        <taxon>Onygenales</taxon>
        <taxon>Ajellomycetaceae</taxon>
        <taxon>Blastomyces</taxon>
    </lineage>
</organism>
<dbReference type="AlphaFoldDB" id="A0A0H1B3R2"/>
<comment type="caution">
    <text evidence="1">The sequence shown here is derived from an EMBL/GenBank/DDBJ whole genome shotgun (WGS) entry which is preliminary data.</text>
</comment>
<reference evidence="2" key="1">
    <citation type="journal article" date="2015" name="PLoS Genet.">
        <title>The dynamic genome and transcriptome of the human fungal pathogen Blastomyces and close relative Emmonsia.</title>
        <authorList>
            <person name="Munoz J.F."/>
            <person name="Gauthier G.M."/>
            <person name="Desjardins C.A."/>
            <person name="Gallo J.E."/>
            <person name="Holder J."/>
            <person name="Sullivan T.D."/>
            <person name="Marty A.J."/>
            <person name="Carmen J.C."/>
            <person name="Chen Z."/>
            <person name="Ding L."/>
            <person name="Gujja S."/>
            <person name="Magrini V."/>
            <person name="Misas E."/>
            <person name="Mitreva M."/>
            <person name="Priest M."/>
            <person name="Saif S."/>
            <person name="Whiston E.A."/>
            <person name="Young S."/>
            <person name="Zeng Q."/>
            <person name="Goldman W.E."/>
            <person name="Mardis E.R."/>
            <person name="Taylor J.W."/>
            <person name="McEwen J.G."/>
            <person name="Clay O.K."/>
            <person name="Klein B.S."/>
            <person name="Cuomo C.A."/>
        </authorList>
    </citation>
    <scope>NUCLEOTIDE SEQUENCE [LARGE SCALE GENOMIC DNA]</scope>
    <source>
        <strain evidence="2">UAMH 139</strain>
    </source>
</reference>
<dbReference type="Proteomes" id="UP000053573">
    <property type="component" value="Unassembled WGS sequence"/>
</dbReference>
<gene>
    <name evidence="1" type="ORF">EMPG_09357</name>
</gene>
<evidence type="ECO:0000313" key="2">
    <source>
        <dbReference type="Proteomes" id="UP000053573"/>
    </source>
</evidence>
<protein>
    <recommendedName>
        <fullName evidence="3">DUF5641 domain-containing protein</fullName>
    </recommendedName>
</protein>